<dbReference type="PANTHER" id="PTHR23150">
    <property type="entry name" value="SULFATASE MODIFYING FACTOR 1, 2"/>
    <property type="match status" value="1"/>
</dbReference>
<dbReference type="AlphaFoldDB" id="A0A4U0H9D3"/>
<dbReference type="InterPro" id="IPR005532">
    <property type="entry name" value="SUMF_dom"/>
</dbReference>
<dbReference type="Proteomes" id="UP000309872">
    <property type="component" value="Unassembled WGS sequence"/>
</dbReference>
<organism evidence="3 4">
    <name type="scientific">Sphingobacterium alkalisoli</name>
    <dbReference type="NCBI Taxonomy" id="1874115"/>
    <lineage>
        <taxon>Bacteria</taxon>
        <taxon>Pseudomonadati</taxon>
        <taxon>Bacteroidota</taxon>
        <taxon>Sphingobacteriia</taxon>
        <taxon>Sphingobacteriales</taxon>
        <taxon>Sphingobacteriaceae</taxon>
        <taxon>Sphingobacterium</taxon>
    </lineage>
</organism>
<name>A0A4U0H9D3_9SPHI</name>
<dbReference type="SUPFAM" id="SSF56436">
    <property type="entry name" value="C-type lectin-like"/>
    <property type="match status" value="1"/>
</dbReference>
<evidence type="ECO:0000313" key="3">
    <source>
        <dbReference type="EMBL" id="TJY68505.1"/>
    </source>
</evidence>
<keyword evidence="1" id="KW-0732">Signal</keyword>
<dbReference type="Gene3D" id="3.90.1580.10">
    <property type="entry name" value="paralog of FGE (formylglycine-generating enzyme)"/>
    <property type="match status" value="1"/>
</dbReference>
<protein>
    <submittedName>
        <fullName evidence="3">Formylglycine-generating enzyme family protein</fullName>
    </submittedName>
</protein>
<evidence type="ECO:0000259" key="2">
    <source>
        <dbReference type="Pfam" id="PF03781"/>
    </source>
</evidence>
<dbReference type="PANTHER" id="PTHR23150:SF19">
    <property type="entry name" value="FORMYLGLYCINE-GENERATING ENZYME"/>
    <property type="match status" value="1"/>
</dbReference>
<evidence type="ECO:0000313" key="4">
    <source>
        <dbReference type="Proteomes" id="UP000309872"/>
    </source>
</evidence>
<dbReference type="InterPro" id="IPR016187">
    <property type="entry name" value="CTDL_fold"/>
</dbReference>
<dbReference type="OrthoDB" id="9773278at2"/>
<dbReference type="InterPro" id="IPR051043">
    <property type="entry name" value="Sulfatase_Mod_Factor_Kinase"/>
</dbReference>
<evidence type="ECO:0000256" key="1">
    <source>
        <dbReference type="SAM" id="SignalP"/>
    </source>
</evidence>
<feature type="signal peptide" evidence="1">
    <location>
        <begin position="1"/>
        <end position="21"/>
    </location>
</feature>
<proteinExistence type="predicted"/>
<dbReference type="Pfam" id="PF03781">
    <property type="entry name" value="FGE-sulfatase"/>
    <property type="match status" value="1"/>
</dbReference>
<feature type="chain" id="PRO_5020283621" evidence="1">
    <location>
        <begin position="22"/>
        <end position="366"/>
    </location>
</feature>
<accession>A0A4U0H9D3</accession>
<sequence length="366" mass="41885">MIMKRLFFLLLTFAIAIDAYGQNTVAKLKYEDAEKAFYNGDYQSCISLLDETEELLGKSAPNILHLRIMSESKVWEADPYASYEQLETLRKLCDQYLKNYDIAGLEEKYRQIYDMAAGLPKVSTREEFAQLTETYKKETIAKHKEKLISENNLVFVEGGTYMMGEGKDAHEVTVSDFYIGKYEVTNRLYGNFKKNDGVGDVPVWPIAWDEAMGYCKWLEKQYGGTWRLPTEAEWEYAARGGNKSQGYKYSGSNDLDEVGKPLKSDVMGKYSLSPVGQHKSNELGIYDMTGNAREVCLDWYDKKYYTVSPKENPMGPDSGKERVVRGGSYWAALSSVYYRMKAGSPKKNWDAYNSYKVGFRVVYIPD</sequence>
<gene>
    <name evidence="3" type="ORF">FAZ19_04420</name>
</gene>
<reference evidence="3 4" key="1">
    <citation type="submission" date="2019-04" db="EMBL/GenBank/DDBJ databases">
        <title>Sphingobacterium olei sp. nov., isolated from oil-contaminated soil.</title>
        <authorList>
            <person name="Liu B."/>
        </authorList>
    </citation>
    <scope>NUCLEOTIDE SEQUENCE [LARGE SCALE GENOMIC DNA]</scope>
    <source>
        <strain evidence="3 4">Y3L14</strain>
    </source>
</reference>
<comment type="caution">
    <text evidence="3">The sequence shown here is derived from an EMBL/GenBank/DDBJ whole genome shotgun (WGS) entry which is preliminary data.</text>
</comment>
<keyword evidence="4" id="KW-1185">Reference proteome</keyword>
<dbReference type="EMBL" id="SUKA01000001">
    <property type="protein sequence ID" value="TJY68505.1"/>
    <property type="molecule type" value="Genomic_DNA"/>
</dbReference>
<dbReference type="GO" id="GO:0120147">
    <property type="term" value="F:formylglycine-generating oxidase activity"/>
    <property type="evidence" value="ECO:0007669"/>
    <property type="project" value="TreeGrafter"/>
</dbReference>
<feature type="domain" description="Sulfatase-modifying factor enzyme-like" evidence="2">
    <location>
        <begin position="151"/>
        <end position="362"/>
    </location>
</feature>
<dbReference type="InterPro" id="IPR042095">
    <property type="entry name" value="SUMF_sf"/>
</dbReference>